<comment type="pathway">
    <text evidence="1">Cofactor biosynthesis; adenosylcobalamin biosynthesis.</text>
</comment>
<dbReference type="GO" id="GO:0043819">
    <property type="term" value="F:precorrin-6A synthase (deacetylating) activity"/>
    <property type="evidence" value="ECO:0007669"/>
    <property type="project" value="UniProtKB-EC"/>
</dbReference>
<dbReference type="Pfam" id="PF00590">
    <property type="entry name" value="TP_methylase"/>
    <property type="match status" value="1"/>
</dbReference>
<sequence>MKTIHLIGIGPGNPDQVTLEAVKTMNTVDVFFMLEKAGRGKDELLAVRREILERHVSHPHRVVTAPSPRRNREDPHYAGGVVAWRDERIDVIGRLIDTELEDGQTGAFLVWGDPSLYDGMIESLVLLKARDTLDFEFTVIPGITSVQALTARHRIGLNRIAETITITTGRLLEDVAAESVTNAVVMLDSRAAYHRFAETGHDVYWGAYLGTPDERLVAGPVAEVAPVIDAEIEAGRARHGWIMDTYIVRKPRTEP</sequence>
<dbReference type="AlphaFoldDB" id="A0A512H6M3"/>
<dbReference type="SUPFAM" id="SSF53790">
    <property type="entry name" value="Tetrapyrrole methylase"/>
    <property type="match status" value="1"/>
</dbReference>
<dbReference type="InterPro" id="IPR035996">
    <property type="entry name" value="4pyrrol_Methylase_sf"/>
</dbReference>
<evidence type="ECO:0000256" key="2">
    <source>
        <dbReference type="ARBA" id="ARBA00022573"/>
    </source>
</evidence>
<name>A0A512H6M3_9PROT</name>
<evidence type="ECO:0000256" key="3">
    <source>
        <dbReference type="ARBA" id="ARBA00022603"/>
    </source>
</evidence>
<dbReference type="GO" id="GO:0009236">
    <property type="term" value="P:cobalamin biosynthetic process"/>
    <property type="evidence" value="ECO:0007669"/>
    <property type="project" value="UniProtKB-KW"/>
</dbReference>
<dbReference type="NCBIfam" id="TIGR02434">
    <property type="entry name" value="CobF"/>
    <property type="match status" value="1"/>
</dbReference>
<dbReference type="PANTHER" id="PTHR43467">
    <property type="entry name" value="COBALT-PRECORRIN-2 C(20)-METHYLTRANSFERASE"/>
    <property type="match status" value="1"/>
</dbReference>
<dbReference type="PANTHER" id="PTHR43467:SF1">
    <property type="entry name" value="PRECORRIN-6A SYNTHASE [DEACETYLATING]"/>
    <property type="match status" value="1"/>
</dbReference>
<evidence type="ECO:0000313" key="9">
    <source>
        <dbReference type="Proteomes" id="UP000321567"/>
    </source>
</evidence>
<dbReference type="InterPro" id="IPR014777">
    <property type="entry name" value="4pyrrole_Mease_sub1"/>
</dbReference>
<protein>
    <recommendedName>
        <fullName evidence="6">Precorrin-6A synthase [deacetylating]</fullName>
        <ecNumber evidence="6">2.1.1.152</ecNumber>
    </recommendedName>
</protein>
<keyword evidence="5 6" id="KW-0949">S-adenosyl-L-methionine</keyword>
<evidence type="ECO:0000313" key="8">
    <source>
        <dbReference type="EMBL" id="GEO81103.1"/>
    </source>
</evidence>
<dbReference type="InterPro" id="IPR000878">
    <property type="entry name" value="4pyrrol_Mease"/>
</dbReference>
<organism evidence="8 9">
    <name type="scientific">Pararhodospirillum oryzae</name>
    <dbReference type="NCBI Taxonomy" id="478448"/>
    <lineage>
        <taxon>Bacteria</taxon>
        <taxon>Pseudomonadati</taxon>
        <taxon>Pseudomonadota</taxon>
        <taxon>Alphaproteobacteria</taxon>
        <taxon>Rhodospirillales</taxon>
        <taxon>Rhodospirillaceae</taxon>
        <taxon>Pararhodospirillum</taxon>
    </lineage>
</organism>
<dbReference type="InterPro" id="IPR012797">
    <property type="entry name" value="CobF"/>
</dbReference>
<accession>A0A512H6M3</accession>
<evidence type="ECO:0000259" key="7">
    <source>
        <dbReference type="Pfam" id="PF00590"/>
    </source>
</evidence>
<dbReference type="GO" id="GO:0032259">
    <property type="term" value="P:methylation"/>
    <property type="evidence" value="ECO:0007669"/>
    <property type="project" value="UniProtKB-KW"/>
</dbReference>
<dbReference type="OrthoDB" id="9787471at2"/>
<comment type="function">
    <text evidence="6">Catalyzes the methylation of C-1 in precorrin-5 and the subsequent extrusion of acetic acid from the resulting intermediate to form cobalt-precorrin-6A.</text>
</comment>
<keyword evidence="4 6" id="KW-0808">Transferase</keyword>
<reference evidence="8 9" key="1">
    <citation type="submission" date="2019-07" db="EMBL/GenBank/DDBJ databases">
        <title>Whole genome shotgun sequence of Rhodospirillum oryzae NBRC 107573.</title>
        <authorList>
            <person name="Hosoyama A."/>
            <person name="Uohara A."/>
            <person name="Ohji S."/>
            <person name="Ichikawa N."/>
        </authorList>
    </citation>
    <scope>NUCLEOTIDE SEQUENCE [LARGE SCALE GENOMIC DNA]</scope>
    <source>
        <strain evidence="8 9">NBRC 107573</strain>
    </source>
</reference>
<gene>
    <name evidence="8" type="ORF">ROR02_12340</name>
</gene>
<dbReference type="PIRSF" id="PIRSF036525">
    <property type="entry name" value="CobF"/>
    <property type="match status" value="1"/>
</dbReference>
<proteinExistence type="predicted"/>
<comment type="catalytic activity">
    <reaction evidence="6">
        <text>precorrin-5 + S-adenosyl-L-methionine + H2O = precorrin-6A + acetate + S-adenosyl-L-homocysteine + 2 H(+)</text>
        <dbReference type="Rhea" id="RHEA:18261"/>
        <dbReference type="ChEBI" id="CHEBI:15377"/>
        <dbReference type="ChEBI" id="CHEBI:15378"/>
        <dbReference type="ChEBI" id="CHEBI:30089"/>
        <dbReference type="ChEBI" id="CHEBI:57856"/>
        <dbReference type="ChEBI" id="CHEBI:59789"/>
        <dbReference type="ChEBI" id="CHEBI:77871"/>
        <dbReference type="ChEBI" id="CHEBI:77872"/>
        <dbReference type="EC" id="2.1.1.152"/>
    </reaction>
</comment>
<dbReference type="Gene3D" id="3.30.950.10">
    <property type="entry name" value="Methyltransferase, Cobalt-precorrin-4 Transmethylase, Domain 2"/>
    <property type="match status" value="1"/>
</dbReference>
<comment type="caution">
    <text evidence="8">The sequence shown here is derived from an EMBL/GenBank/DDBJ whole genome shotgun (WGS) entry which is preliminary data.</text>
</comment>
<evidence type="ECO:0000256" key="1">
    <source>
        <dbReference type="ARBA" id="ARBA00004953"/>
    </source>
</evidence>
<evidence type="ECO:0000256" key="4">
    <source>
        <dbReference type="ARBA" id="ARBA00022679"/>
    </source>
</evidence>
<evidence type="ECO:0000256" key="6">
    <source>
        <dbReference type="PIRNR" id="PIRNR036525"/>
    </source>
</evidence>
<dbReference type="EMBL" id="BJZO01000026">
    <property type="protein sequence ID" value="GEO81103.1"/>
    <property type="molecule type" value="Genomic_DNA"/>
</dbReference>
<dbReference type="RefSeq" id="WP_147163144.1">
    <property type="nucleotide sequence ID" value="NZ_BJZO01000026.1"/>
</dbReference>
<keyword evidence="2" id="KW-0169">Cobalamin biosynthesis</keyword>
<dbReference type="EC" id="2.1.1.152" evidence="6"/>
<feature type="domain" description="Tetrapyrrole methylase" evidence="7">
    <location>
        <begin position="3"/>
        <end position="224"/>
    </location>
</feature>
<dbReference type="Gene3D" id="3.40.1010.10">
    <property type="entry name" value="Cobalt-precorrin-4 Transmethylase, Domain 1"/>
    <property type="match status" value="1"/>
</dbReference>
<keyword evidence="3 6" id="KW-0489">Methyltransferase</keyword>
<dbReference type="Proteomes" id="UP000321567">
    <property type="component" value="Unassembled WGS sequence"/>
</dbReference>
<dbReference type="CDD" id="cd11643">
    <property type="entry name" value="Precorrin-6A-synthase"/>
    <property type="match status" value="1"/>
</dbReference>
<evidence type="ECO:0000256" key="5">
    <source>
        <dbReference type="ARBA" id="ARBA00022691"/>
    </source>
</evidence>
<dbReference type="InterPro" id="IPR014776">
    <property type="entry name" value="4pyrrole_Mease_sub2"/>
</dbReference>
<keyword evidence="9" id="KW-1185">Reference proteome</keyword>